<dbReference type="OrthoDB" id="9799173at2"/>
<evidence type="ECO:0000313" key="1">
    <source>
        <dbReference type="EMBL" id="KRK36503.1"/>
    </source>
</evidence>
<proteinExistence type="predicted"/>
<dbReference type="EMBL" id="AZCZ01000020">
    <property type="protein sequence ID" value="KRK36503.1"/>
    <property type="molecule type" value="Genomic_DNA"/>
</dbReference>
<gene>
    <name evidence="1" type="ORF">FD07_GL000809</name>
</gene>
<evidence type="ECO:0000313" key="2">
    <source>
        <dbReference type="Proteomes" id="UP000051176"/>
    </source>
</evidence>
<protein>
    <submittedName>
        <fullName evidence="1">Uncharacterized protein</fullName>
    </submittedName>
</protein>
<dbReference type="eggNOG" id="COG3600">
    <property type="taxonomic scope" value="Bacteria"/>
</dbReference>
<dbReference type="Proteomes" id="UP000051176">
    <property type="component" value="Unassembled WGS sequence"/>
</dbReference>
<organism evidence="1 2">
    <name type="scientific">Levilactobacillus parabrevis ATCC 53295</name>
    <dbReference type="NCBI Taxonomy" id="1267003"/>
    <lineage>
        <taxon>Bacteria</taxon>
        <taxon>Bacillati</taxon>
        <taxon>Bacillota</taxon>
        <taxon>Bacilli</taxon>
        <taxon>Lactobacillales</taxon>
        <taxon>Lactobacillaceae</taxon>
        <taxon>Levilactobacillus</taxon>
    </lineage>
</organism>
<dbReference type="PATRIC" id="fig|1267003.4.peg.859"/>
<sequence>MNNDIDQMVNWFRVKSSQQMQELDADELSRAKVSQLLYYVQGICVVVYGINAFTDDLVAGERGVMIPAVERQYAGETGIVGYISAEDQADYDYLASIQQFQAILECVWQTFGHLSAIDLMEMVQYEQPWAETLPGEPISTELMEDYFKDKVIAKIKTDN</sequence>
<keyword evidence="2" id="KW-1185">Reference proteome</keyword>
<name>A0A0R1H1D5_9LACO</name>
<dbReference type="AlphaFoldDB" id="A0A0R1H1D5"/>
<reference evidence="1 2" key="1">
    <citation type="journal article" date="2015" name="Genome Announc.">
        <title>Expanding the biotechnology potential of lactobacilli through comparative genomics of 213 strains and associated genera.</title>
        <authorList>
            <person name="Sun Z."/>
            <person name="Harris H.M."/>
            <person name="McCann A."/>
            <person name="Guo C."/>
            <person name="Argimon S."/>
            <person name="Zhang W."/>
            <person name="Yang X."/>
            <person name="Jeffery I.B."/>
            <person name="Cooney J.C."/>
            <person name="Kagawa T.F."/>
            <person name="Liu W."/>
            <person name="Song Y."/>
            <person name="Salvetti E."/>
            <person name="Wrobel A."/>
            <person name="Rasinkangas P."/>
            <person name="Parkhill J."/>
            <person name="Rea M.C."/>
            <person name="O'Sullivan O."/>
            <person name="Ritari J."/>
            <person name="Douillard F.P."/>
            <person name="Paul Ross R."/>
            <person name="Yang R."/>
            <person name="Briner A.E."/>
            <person name="Felis G.E."/>
            <person name="de Vos W.M."/>
            <person name="Barrangou R."/>
            <person name="Klaenhammer T.R."/>
            <person name="Caufield P.W."/>
            <person name="Cui Y."/>
            <person name="Zhang H."/>
            <person name="O'Toole P.W."/>
        </authorList>
    </citation>
    <scope>NUCLEOTIDE SEQUENCE [LARGE SCALE GENOMIC DNA]</scope>
    <source>
        <strain evidence="1 2">ATCC 53295</strain>
    </source>
</reference>
<dbReference type="RefSeq" id="WP_020089527.1">
    <property type="nucleotide sequence ID" value="NZ_AZCZ01000020.1"/>
</dbReference>
<comment type="caution">
    <text evidence="1">The sequence shown here is derived from an EMBL/GenBank/DDBJ whole genome shotgun (WGS) entry which is preliminary data.</text>
</comment>
<accession>A0A0R1H1D5</accession>